<reference evidence="1" key="1">
    <citation type="journal article" date="2014" name="Front. Microbiol.">
        <title>High frequency of phylogenetically diverse reductive dehalogenase-homologous genes in deep subseafloor sedimentary metagenomes.</title>
        <authorList>
            <person name="Kawai M."/>
            <person name="Futagami T."/>
            <person name="Toyoda A."/>
            <person name="Takaki Y."/>
            <person name="Nishi S."/>
            <person name="Hori S."/>
            <person name="Arai W."/>
            <person name="Tsubouchi T."/>
            <person name="Morono Y."/>
            <person name="Uchiyama I."/>
            <person name="Ito T."/>
            <person name="Fujiyama A."/>
            <person name="Inagaki F."/>
            <person name="Takami H."/>
        </authorList>
    </citation>
    <scope>NUCLEOTIDE SEQUENCE</scope>
    <source>
        <strain evidence="1">Expedition CK06-06</strain>
    </source>
</reference>
<protein>
    <submittedName>
        <fullName evidence="1">Uncharacterized protein</fullName>
    </submittedName>
</protein>
<dbReference type="EMBL" id="BARU01030241">
    <property type="protein sequence ID" value="GAH75490.1"/>
    <property type="molecule type" value="Genomic_DNA"/>
</dbReference>
<accession>X1J1X3</accession>
<evidence type="ECO:0000313" key="1">
    <source>
        <dbReference type="EMBL" id="GAH75490.1"/>
    </source>
</evidence>
<dbReference type="Gene3D" id="3.40.190.10">
    <property type="entry name" value="Periplasmic binding protein-like II"/>
    <property type="match status" value="1"/>
</dbReference>
<proteinExistence type="predicted"/>
<comment type="caution">
    <text evidence="1">The sequence shown here is derived from an EMBL/GenBank/DDBJ whole genome shotgun (WGS) entry which is preliminary data.</text>
</comment>
<gene>
    <name evidence="1" type="ORF">S03H2_48024</name>
</gene>
<sequence>MEESLDYMKYLQSDEMAELLLNKYELFFPIRPLEFEIKDPLLAEWSKAQANIAIRSYPNTPEIYEALASVLQAVFDLEKSAEEFVADVEKASRMVKR</sequence>
<name>X1J1X3_9ZZZZ</name>
<organism evidence="1">
    <name type="scientific">marine sediment metagenome</name>
    <dbReference type="NCBI Taxonomy" id="412755"/>
    <lineage>
        <taxon>unclassified sequences</taxon>
        <taxon>metagenomes</taxon>
        <taxon>ecological metagenomes</taxon>
    </lineage>
</organism>
<dbReference type="AlphaFoldDB" id="X1J1X3"/>